<reference evidence="2 3" key="1">
    <citation type="journal article" date="2010" name="Stand. Genomic Sci.">
        <title>Complete genome sequence of Spirosoma linguale type strain (1).</title>
        <authorList>
            <person name="Lail K."/>
            <person name="Sikorski J."/>
            <person name="Saunders E."/>
            <person name="Lapidus A."/>
            <person name="Glavina Del Rio T."/>
            <person name="Copeland A."/>
            <person name="Tice H."/>
            <person name="Cheng J.-F."/>
            <person name="Lucas S."/>
            <person name="Nolan M."/>
            <person name="Bruce D."/>
            <person name="Goodwin L."/>
            <person name="Pitluck S."/>
            <person name="Ivanova N."/>
            <person name="Mavromatis K."/>
            <person name="Ovchinnikova G."/>
            <person name="Pati A."/>
            <person name="Chen A."/>
            <person name="Palaniappan K."/>
            <person name="Land M."/>
            <person name="Hauser L."/>
            <person name="Chang Y.-J."/>
            <person name="Jeffries C.D."/>
            <person name="Chain P."/>
            <person name="Brettin T."/>
            <person name="Detter J.C."/>
            <person name="Schuetze A."/>
            <person name="Rohde M."/>
            <person name="Tindall B.J."/>
            <person name="Goeker M."/>
            <person name="Bristow J."/>
            <person name="Eisen J.A."/>
            <person name="Markowitz V."/>
            <person name="Hugenholtz P."/>
            <person name="Kyrpides N.C."/>
            <person name="Klenk H.-P."/>
            <person name="Chen F."/>
        </authorList>
    </citation>
    <scope>NUCLEOTIDE SEQUENCE [LARGE SCALE GENOMIC DNA]</scope>
    <source>
        <strain evidence="3">ATCC 33905 / DSM 74 / LMG 10896 / Claus 1</strain>
    </source>
</reference>
<dbReference type="Proteomes" id="UP000002028">
    <property type="component" value="Chromosome"/>
</dbReference>
<dbReference type="Gene3D" id="3.40.50.150">
    <property type="entry name" value="Vaccinia Virus protein VP39"/>
    <property type="match status" value="1"/>
</dbReference>
<feature type="domain" description="Methyltransferase" evidence="1">
    <location>
        <begin position="51"/>
        <end position="149"/>
    </location>
</feature>
<proteinExistence type="predicted"/>
<dbReference type="InterPro" id="IPR041698">
    <property type="entry name" value="Methyltransf_25"/>
</dbReference>
<dbReference type="GO" id="GO:0032259">
    <property type="term" value="P:methylation"/>
    <property type="evidence" value="ECO:0007669"/>
    <property type="project" value="UniProtKB-KW"/>
</dbReference>
<organism evidence="2 3">
    <name type="scientific">Spirosoma linguale (strain ATCC 33905 / DSM 74 / LMG 10896 / Claus 1)</name>
    <dbReference type="NCBI Taxonomy" id="504472"/>
    <lineage>
        <taxon>Bacteria</taxon>
        <taxon>Pseudomonadati</taxon>
        <taxon>Bacteroidota</taxon>
        <taxon>Cytophagia</taxon>
        <taxon>Cytophagales</taxon>
        <taxon>Cytophagaceae</taxon>
        <taxon>Spirosoma</taxon>
    </lineage>
</organism>
<dbReference type="RefSeq" id="WP_012926343.1">
    <property type="nucleotide sequence ID" value="NC_013730.1"/>
</dbReference>
<keyword evidence="3" id="KW-1185">Reference proteome</keyword>
<evidence type="ECO:0000313" key="3">
    <source>
        <dbReference type="Proteomes" id="UP000002028"/>
    </source>
</evidence>
<dbReference type="SUPFAM" id="SSF53335">
    <property type="entry name" value="S-adenosyl-L-methionine-dependent methyltransferases"/>
    <property type="match status" value="1"/>
</dbReference>
<dbReference type="CDD" id="cd02440">
    <property type="entry name" value="AdoMet_MTases"/>
    <property type="match status" value="1"/>
</dbReference>
<evidence type="ECO:0000259" key="1">
    <source>
        <dbReference type="Pfam" id="PF13649"/>
    </source>
</evidence>
<gene>
    <name evidence="2" type="ordered locus">Slin_1748</name>
</gene>
<dbReference type="AlphaFoldDB" id="D2QQU1"/>
<dbReference type="InterPro" id="IPR029063">
    <property type="entry name" value="SAM-dependent_MTases_sf"/>
</dbReference>
<dbReference type="KEGG" id="sli:Slin_1748"/>
<accession>D2QQU1</accession>
<protein>
    <submittedName>
        <fullName evidence="2">Methyltransferase type 12</fullName>
    </submittedName>
</protein>
<dbReference type="eggNOG" id="COG2226">
    <property type="taxonomic scope" value="Bacteria"/>
</dbReference>
<dbReference type="GO" id="GO:0008168">
    <property type="term" value="F:methyltransferase activity"/>
    <property type="evidence" value="ECO:0007669"/>
    <property type="project" value="UniProtKB-KW"/>
</dbReference>
<keyword evidence="2" id="KW-0808">Transferase</keyword>
<dbReference type="Pfam" id="PF13649">
    <property type="entry name" value="Methyltransf_25"/>
    <property type="match status" value="1"/>
</dbReference>
<sequence>MTAIMDVKTNPGGNFNWISPIYDALAFVVFGRKLQQAQALFLSAIPPKASVLLVGGGTGWLLEQVLVRCRPERVLYLETSSRMVARATRRMAHKSLLGMVEFRVGDETSLRSGEQFDVVITPFLLDLFSENTLQIRLIPRLLSALKPGGMWLVTDFVAPSVWWQKILLWAMIRFFRLIAGIETRKLANWQQYLADAGLVLQARKSQVGGMVSAEVWVR</sequence>
<dbReference type="EMBL" id="CP001769">
    <property type="protein sequence ID" value="ADB37793.1"/>
    <property type="molecule type" value="Genomic_DNA"/>
</dbReference>
<dbReference type="STRING" id="504472.Slin_1748"/>
<name>D2QQU1_SPILD</name>
<dbReference type="HOGENOM" id="CLU_099465_0_0_10"/>
<evidence type="ECO:0000313" key="2">
    <source>
        <dbReference type="EMBL" id="ADB37793.1"/>
    </source>
</evidence>
<keyword evidence="2" id="KW-0489">Methyltransferase</keyword>